<dbReference type="Gene3D" id="4.10.240.10">
    <property type="entry name" value="Zn(2)-C6 fungal-type DNA-binding domain"/>
    <property type="match status" value="1"/>
</dbReference>
<accession>A0A438MUN8</accession>
<evidence type="ECO:0000313" key="9">
    <source>
        <dbReference type="Proteomes" id="UP000288859"/>
    </source>
</evidence>
<dbReference type="PROSITE" id="PS50048">
    <property type="entry name" value="ZN2_CY6_FUNGAL_2"/>
    <property type="match status" value="1"/>
</dbReference>
<keyword evidence="3" id="KW-0238">DNA-binding</keyword>
<dbReference type="GO" id="GO:0008270">
    <property type="term" value="F:zinc ion binding"/>
    <property type="evidence" value="ECO:0007669"/>
    <property type="project" value="InterPro"/>
</dbReference>
<feature type="region of interest" description="Disordered" evidence="6">
    <location>
        <begin position="624"/>
        <end position="651"/>
    </location>
</feature>
<dbReference type="CDD" id="cd00067">
    <property type="entry name" value="GAL4"/>
    <property type="match status" value="1"/>
</dbReference>
<keyword evidence="4" id="KW-0804">Transcription</keyword>
<dbReference type="AlphaFoldDB" id="A0A438MUN8"/>
<name>A0A438MUN8_EXOME</name>
<dbReference type="PANTHER" id="PTHR47425">
    <property type="entry name" value="FARB-RELATED"/>
    <property type="match status" value="1"/>
</dbReference>
<dbReference type="InterPro" id="IPR052761">
    <property type="entry name" value="Fungal_Detox/Toxin_TFs"/>
</dbReference>
<keyword evidence="1" id="KW-0479">Metal-binding</keyword>
<evidence type="ECO:0000313" key="8">
    <source>
        <dbReference type="EMBL" id="RVX67480.1"/>
    </source>
</evidence>
<keyword evidence="5" id="KW-0539">Nucleus</keyword>
<feature type="non-terminal residue" evidence="8">
    <location>
        <position position="674"/>
    </location>
</feature>
<dbReference type="SMART" id="SM00066">
    <property type="entry name" value="GAL4"/>
    <property type="match status" value="1"/>
</dbReference>
<dbReference type="VEuPathDB" id="FungiDB:PV10_03296"/>
<dbReference type="GO" id="GO:0003677">
    <property type="term" value="F:DNA binding"/>
    <property type="evidence" value="ECO:0007669"/>
    <property type="project" value="UniProtKB-KW"/>
</dbReference>
<evidence type="ECO:0000256" key="2">
    <source>
        <dbReference type="ARBA" id="ARBA00023015"/>
    </source>
</evidence>
<proteinExistence type="predicted"/>
<evidence type="ECO:0000256" key="1">
    <source>
        <dbReference type="ARBA" id="ARBA00022723"/>
    </source>
</evidence>
<dbReference type="GO" id="GO:0006351">
    <property type="term" value="P:DNA-templated transcription"/>
    <property type="evidence" value="ECO:0007669"/>
    <property type="project" value="InterPro"/>
</dbReference>
<feature type="compositionally biased region" description="Low complexity" evidence="6">
    <location>
        <begin position="78"/>
        <end position="89"/>
    </location>
</feature>
<dbReference type="SMART" id="SM00906">
    <property type="entry name" value="Fungal_trans"/>
    <property type="match status" value="1"/>
</dbReference>
<dbReference type="CDD" id="cd12148">
    <property type="entry name" value="fungal_TF_MHR"/>
    <property type="match status" value="1"/>
</dbReference>
<organism evidence="8 9">
    <name type="scientific">Exophiala mesophila</name>
    <name type="common">Black yeast-like fungus</name>
    <dbReference type="NCBI Taxonomy" id="212818"/>
    <lineage>
        <taxon>Eukaryota</taxon>
        <taxon>Fungi</taxon>
        <taxon>Dikarya</taxon>
        <taxon>Ascomycota</taxon>
        <taxon>Pezizomycotina</taxon>
        <taxon>Eurotiomycetes</taxon>
        <taxon>Chaetothyriomycetidae</taxon>
        <taxon>Chaetothyriales</taxon>
        <taxon>Herpotrichiellaceae</taxon>
        <taxon>Exophiala</taxon>
    </lineage>
</organism>
<feature type="domain" description="Zn(2)-C6 fungal-type" evidence="7">
    <location>
        <begin position="21"/>
        <end position="56"/>
    </location>
</feature>
<dbReference type="Proteomes" id="UP000288859">
    <property type="component" value="Unassembled WGS sequence"/>
</dbReference>
<evidence type="ECO:0000256" key="4">
    <source>
        <dbReference type="ARBA" id="ARBA00023163"/>
    </source>
</evidence>
<gene>
    <name evidence="8" type="ORF">B0A52_08833</name>
</gene>
<comment type="caution">
    <text evidence="8">The sequence shown here is derived from an EMBL/GenBank/DDBJ whole genome shotgun (WGS) entry which is preliminary data.</text>
</comment>
<dbReference type="PANTHER" id="PTHR47425:SF3">
    <property type="entry name" value="ZN(II)2CYS6 TRANSCRIPTION FACTOR (EUROFUNG)"/>
    <property type="match status" value="1"/>
</dbReference>
<dbReference type="InterPro" id="IPR036864">
    <property type="entry name" value="Zn2-C6_fun-type_DNA-bd_sf"/>
</dbReference>
<dbReference type="Pfam" id="PF04082">
    <property type="entry name" value="Fungal_trans"/>
    <property type="match status" value="1"/>
</dbReference>
<sequence length="674" mass="76147">MESEDRLIFVHAEGRRRSAVACLQCKARKVRCSVTSTGKPCTSCRREGLDANGCQVLPRKKRINISTRELRPLPRVDAASPRPSAGSPSQRIDLWMPRDLSQGQDLAVPGNITDILPTPDVRQLQSTQSSDNATDEGQNPTSFAEALQANSPFNNERLFYSGDRQGLVHSVMDICSGQRPLTERALWPPIRSPEHKKKWQTHDWIYLQSKGVFDLPSTSLCETLIAKYFTHVHPLLPIIDASHFLSQFTVGGAPSTNLLLLWSVLLAAANFASPETLQAAGYSSRKAMKRAMYARVKALYDSDYEDDKICIVQSVILLGFWYADAEDRNGPWHWLGIAIGLCQVMGLHRRPRVSITNPSAQSRQRLYRRIWWSCFIRDRWLSLGLGRPIRINLDDCDVEMPETHDVTAELEQLALETANRYLPNSMDRHADLWIKLIKLSHVLGRIIKMDYRSTTNNDAGGHVQAFEAELNACRVTVDQSLHREAYSLALNRLQYEMLLEATVIVLYRPAINFQTCPDNSKQPEELKALQSARAAAARVNHIVEKLVESDMVYYLRPMNLTAMIPAMQLHLYDCKSTRQLARNFARSKLSECMMIVSELRNTYWGADFTWRLFETAQAILDSQISGGKSTPARDEQSSTMNLPEAAEDAAHQDQAPFSFDDLFLADASSMYLDQ</sequence>
<reference evidence="8 9" key="1">
    <citation type="submission" date="2017-03" db="EMBL/GenBank/DDBJ databases">
        <title>Genomes of endolithic fungi from Antarctica.</title>
        <authorList>
            <person name="Coleine C."/>
            <person name="Masonjones S."/>
            <person name="Stajich J.E."/>
        </authorList>
    </citation>
    <scope>NUCLEOTIDE SEQUENCE [LARGE SCALE GENOMIC DNA]</scope>
    <source>
        <strain evidence="8 9">CCFEE 6314</strain>
    </source>
</reference>
<dbReference type="SUPFAM" id="SSF57701">
    <property type="entry name" value="Zn2/Cys6 DNA-binding domain"/>
    <property type="match status" value="1"/>
</dbReference>
<feature type="region of interest" description="Disordered" evidence="6">
    <location>
        <begin position="72"/>
        <end position="91"/>
    </location>
</feature>
<protein>
    <recommendedName>
        <fullName evidence="7">Zn(2)-C6 fungal-type domain-containing protein</fullName>
    </recommendedName>
</protein>
<dbReference type="InterPro" id="IPR007219">
    <property type="entry name" value="XnlR_reg_dom"/>
</dbReference>
<feature type="compositionally biased region" description="Polar residues" evidence="6">
    <location>
        <begin position="123"/>
        <end position="141"/>
    </location>
</feature>
<evidence type="ECO:0000256" key="5">
    <source>
        <dbReference type="ARBA" id="ARBA00023242"/>
    </source>
</evidence>
<keyword evidence="2" id="KW-0805">Transcription regulation</keyword>
<evidence type="ECO:0000256" key="3">
    <source>
        <dbReference type="ARBA" id="ARBA00023125"/>
    </source>
</evidence>
<dbReference type="OrthoDB" id="4158701at2759"/>
<evidence type="ECO:0000256" key="6">
    <source>
        <dbReference type="SAM" id="MobiDB-lite"/>
    </source>
</evidence>
<evidence type="ECO:0000259" key="7">
    <source>
        <dbReference type="PROSITE" id="PS50048"/>
    </source>
</evidence>
<feature type="region of interest" description="Disordered" evidence="6">
    <location>
        <begin position="122"/>
        <end position="141"/>
    </location>
</feature>
<dbReference type="VEuPathDB" id="FungiDB:PV10_00595"/>
<dbReference type="EMBL" id="NAJM01000047">
    <property type="protein sequence ID" value="RVX67480.1"/>
    <property type="molecule type" value="Genomic_DNA"/>
</dbReference>
<dbReference type="InterPro" id="IPR001138">
    <property type="entry name" value="Zn2Cys6_DnaBD"/>
</dbReference>
<dbReference type="GO" id="GO:0000981">
    <property type="term" value="F:DNA-binding transcription factor activity, RNA polymerase II-specific"/>
    <property type="evidence" value="ECO:0007669"/>
    <property type="project" value="InterPro"/>
</dbReference>